<feature type="transmembrane region" description="Helical" evidence="7">
    <location>
        <begin position="390"/>
        <end position="412"/>
    </location>
</feature>
<keyword evidence="6" id="KW-0769">Symport</keyword>
<feature type="transmembrane region" description="Helical" evidence="7">
    <location>
        <begin position="219"/>
        <end position="243"/>
    </location>
</feature>
<dbReference type="GO" id="GO:0016020">
    <property type="term" value="C:membrane"/>
    <property type="evidence" value="ECO:0007669"/>
    <property type="project" value="UniProtKB-SubCell"/>
</dbReference>
<accession>A0A1W1VNW7</accession>
<dbReference type="PROSITE" id="PS00610">
    <property type="entry name" value="NA_NEUROTRAN_SYMP_1"/>
    <property type="match status" value="1"/>
</dbReference>
<feature type="transmembrane region" description="Helical" evidence="7">
    <location>
        <begin position="179"/>
        <end position="198"/>
    </location>
</feature>
<evidence type="ECO:0000256" key="5">
    <source>
        <dbReference type="ARBA" id="ARBA00023136"/>
    </source>
</evidence>
<feature type="transmembrane region" description="Helical" evidence="7">
    <location>
        <begin position="151"/>
        <end position="173"/>
    </location>
</feature>
<dbReference type="InterPro" id="IPR000175">
    <property type="entry name" value="Na/ntran_symport"/>
</dbReference>
<feature type="transmembrane region" description="Helical" evidence="7">
    <location>
        <begin position="255"/>
        <end position="280"/>
    </location>
</feature>
<feature type="transmembrane region" description="Helical" evidence="7">
    <location>
        <begin position="46"/>
        <end position="70"/>
    </location>
</feature>
<dbReference type="GO" id="GO:0015293">
    <property type="term" value="F:symporter activity"/>
    <property type="evidence" value="ECO:0007669"/>
    <property type="project" value="UniProtKB-KW"/>
</dbReference>
<comment type="subcellular location">
    <subcellularLocation>
        <location evidence="1">Membrane</location>
        <topology evidence="1">Multi-pass membrane protein</topology>
    </subcellularLocation>
</comment>
<feature type="transmembrane region" description="Helical" evidence="7">
    <location>
        <begin position="311"/>
        <end position="336"/>
    </location>
</feature>
<evidence type="ECO:0000313" key="8">
    <source>
        <dbReference type="EMBL" id="SMB95038.1"/>
    </source>
</evidence>
<gene>
    <name evidence="8" type="ORF">SAMN00017405_0317</name>
</gene>
<keyword evidence="4 7" id="KW-1133">Transmembrane helix</keyword>
<dbReference type="EMBL" id="FWWT01000022">
    <property type="protein sequence ID" value="SMB95038.1"/>
    <property type="molecule type" value="Genomic_DNA"/>
</dbReference>
<keyword evidence="2 6" id="KW-0813">Transport</keyword>
<dbReference type="Pfam" id="PF00209">
    <property type="entry name" value="SNF"/>
    <property type="match status" value="2"/>
</dbReference>
<keyword evidence="9" id="KW-1185">Reference proteome</keyword>
<reference evidence="8 9" key="1">
    <citation type="submission" date="2017-04" db="EMBL/GenBank/DDBJ databases">
        <authorList>
            <person name="Afonso C.L."/>
            <person name="Miller P.J."/>
            <person name="Scott M.A."/>
            <person name="Spackman E."/>
            <person name="Goraichik I."/>
            <person name="Dimitrov K.M."/>
            <person name="Suarez D.L."/>
            <person name="Swayne D.E."/>
        </authorList>
    </citation>
    <scope>NUCLEOTIDE SEQUENCE [LARGE SCALE GENOMIC DNA]</scope>
    <source>
        <strain evidence="8 9">DSM 11270</strain>
    </source>
</reference>
<dbReference type="PANTHER" id="PTHR42948:SF1">
    <property type="entry name" value="TRANSPORTER"/>
    <property type="match status" value="1"/>
</dbReference>
<feature type="transmembrane region" description="Helical" evidence="7">
    <location>
        <begin position="91"/>
        <end position="111"/>
    </location>
</feature>
<dbReference type="InterPro" id="IPR037272">
    <property type="entry name" value="SNS_sf"/>
</dbReference>
<feature type="transmembrane region" description="Helical" evidence="7">
    <location>
        <begin position="432"/>
        <end position="458"/>
    </location>
</feature>
<proteinExistence type="inferred from homology"/>
<dbReference type="AlphaFoldDB" id="A0A1W1VNW7"/>
<evidence type="ECO:0000256" key="6">
    <source>
        <dbReference type="RuleBase" id="RU003732"/>
    </source>
</evidence>
<dbReference type="CDD" id="cd10336">
    <property type="entry name" value="SLC6sbd_Tyt1-Like"/>
    <property type="match status" value="1"/>
</dbReference>
<evidence type="ECO:0000256" key="4">
    <source>
        <dbReference type="ARBA" id="ARBA00022989"/>
    </source>
</evidence>
<dbReference type="NCBIfam" id="NF037979">
    <property type="entry name" value="Na_transp"/>
    <property type="match status" value="1"/>
</dbReference>
<dbReference type="InterPro" id="IPR047218">
    <property type="entry name" value="YocR/YhdH-like"/>
</dbReference>
<comment type="similarity">
    <text evidence="6">Belongs to the sodium:neurotransmitter symporter (SNF) (TC 2.A.22) family.</text>
</comment>
<sequence length="460" mass="50024">MSKNINYTKRESWGSSFGFIMAAAGSAVGLGNIWKFPYVAGESGGAVFLFIYLICALLLGFTVMLCEHALGRNSQQDAVGTFKKIAPGKKWWLVGAIGVLASFIILSFYSVVAGWTLAYIFKSVIGSLAGLQLTEYSGFFSNFISNPVEPIIWQSIFMIITVIIVVAGVQSGIEKWSKVLMPALFAILLLIIVRSLTLEGSMEGVKFFLSPDFSKINSTVVLSALGQAFFSLSLGVGAMITYGSYLNKRSNIPSAAFMIIALGILVAVLAGLAIFPAVFATGMSPSGGPGLIFMVLPAVFSKMPFGHFFEIIFFILLSIAALTSAISLLEVLVAFIKDQLKWTRKKAAIISGVLAFIWGIPSSLSQGIWSEFLFKLPGQKPKVFFDLMDFFASNILMPIGGICVCIFTAYIWKTNNAITELSNNGKYRYSWLPLWGFLVKYIAPIVIFLVLLQGLGILKS</sequence>
<dbReference type="PRINTS" id="PR00176">
    <property type="entry name" value="NANEUSMPORT"/>
</dbReference>
<feature type="transmembrane region" description="Helical" evidence="7">
    <location>
        <begin position="348"/>
        <end position="370"/>
    </location>
</feature>
<evidence type="ECO:0000256" key="1">
    <source>
        <dbReference type="ARBA" id="ARBA00004141"/>
    </source>
</evidence>
<dbReference type="SUPFAM" id="SSF161070">
    <property type="entry name" value="SNF-like"/>
    <property type="match status" value="1"/>
</dbReference>
<name>A0A1W1VNW7_DESTI</name>
<feature type="transmembrane region" description="Helical" evidence="7">
    <location>
        <begin position="12"/>
        <end position="34"/>
    </location>
</feature>
<dbReference type="Proteomes" id="UP000192731">
    <property type="component" value="Unassembled WGS sequence"/>
</dbReference>
<evidence type="ECO:0000256" key="3">
    <source>
        <dbReference type="ARBA" id="ARBA00022692"/>
    </source>
</evidence>
<keyword evidence="3 6" id="KW-0812">Transmembrane</keyword>
<dbReference type="PROSITE" id="PS50267">
    <property type="entry name" value="NA_NEUROTRAN_SYMP_3"/>
    <property type="match status" value="1"/>
</dbReference>
<protein>
    <recommendedName>
        <fullName evidence="6">Transporter</fullName>
    </recommendedName>
</protein>
<dbReference type="STRING" id="656914.SAMN00017405_0317"/>
<organism evidence="8 9">
    <name type="scientific">Desulfonispora thiosulfatigenes DSM 11270</name>
    <dbReference type="NCBI Taxonomy" id="656914"/>
    <lineage>
        <taxon>Bacteria</taxon>
        <taxon>Bacillati</taxon>
        <taxon>Bacillota</taxon>
        <taxon>Clostridia</taxon>
        <taxon>Eubacteriales</taxon>
        <taxon>Peptococcaceae</taxon>
        <taxon>Desulfonispora</taxon>
    </lineage>
</organism>
<evidence type="ECO:0000256" key="7">
    <source>
        <dbReference type="SAM" id="Phobius"/>
    </source>
</evidence>
<dbReference type="PANTHER" id="PTHR42948">
    <property type="entry name" value="TRANSPORTER"/>
    <property type="match status" value="1"/>
</dbReference>
<evidence type="ECO:0000256" key="2">
    <source>
        <dbReference type="ARBA" id="ARBA00022448"/>
    </source>
</evidence>
<dbReference type="RefSeq" id="WP_242941979.1">
    <property type="nucleotide sequence ID" value="NZ_FWWT01000022.1"/>
</dbReference>
<dbReference type="Gene3D" id="1.20.1740.10">
    <property type="entry name" value="Amino acid/polyamine transporter I"/>
    <property type="match status" value="1"/>
</dbReference>
<evidence type="ECO:0000313" key="9">
    <source>
        <dbReference type="Proteomes" id="UP000192731"/>
    </source>
</evidence>
<keyword evidence="5 7" id="KW-0472">Membrane</keyword>